<dbReference type="PANTHER" id="PTHR22893">
    <property type="entry name" value="NADH OXIDOREDUCTASE-RELATED"/>
    <property type="match status" value="1"/>
</dbReference>
<dbReference type="GO" id="GO:0010181">
    <property type="term" value="F:FMN binding"/>
    <property type="evidence" value="ECO:0007669"/>
    <property type="project" value="InterPro"/>
</dbReference>
<dbReference type="InterPro" id="IPR010730">
    <property type="entry name" value="HET"/>
</dbReference>
<sequence length="1014" mass="114709">MSFQYHKLDPNQRQIRLLSIHPSRNKRIPIQCSLHAVSLNDSPKFEALSYVWGTEDATEQIVLDGKEFYVKPNVANALYELRRTFRRRDIWVDAICINQCDIDEKNTQVPLMATIYTSAARVVAMLGDATPEIELAVAWTERYIEKRLTKRALHWWRLDVARAFSDKARVNRVHAECDTLQGMIQIMTRPYWFRMWTYQEYLLPMNTPLAVCGSLTFKVSTMLADPAKDSIMKRMDPRISCDDYIPSDEVTSLKWVWDAASEAFSEICTYEEVSSLRQNRGFEKKETPGHHFRKTYHRKCQNPKDRIYALYGVIPDLQKAFPPDYNKTYEQIALETTIWMISQEGCLLFTLVPFAAHNAWNTQLPSWVPDYRQGPAQFITSYRKVPLIDAVQELRGYTKLGTSLNGSDHMAVKVSDNGSILHLRAQRFGKCKAVLQFSTDPCTVASQLIWVFKNLKQWWSDLCDRLLMQDHLISTWLAFQVTSQHQDVDTIRSFLWKIAKLGPSVTEGEVWEREGATKSYIEHVQNLGGHRLFLAYNSNLYLFGITPGAVEDEDIFTIPLQLNRPLILRPDDTVVSKGDELYYKVVGQALAGPSLRESVSAALEHKSVEDPRTLIHYLYPQRTQISTTVISAHNPRVPRIAPRIMAELTSPIRIGDLELHHRVVMAPLTRNRADAQHVPLPISRDYYAQRASVPGTLIISEGTFISARAGGMGHVPGIWSDDQIAQWKTITSAVHSQGSFIFCQIWALGRAAKPDVLQKEGGYHVVSSGDIPMSESSPTPTPLTEEEISDYIADYVRAAQNAIAAGFDGVEIHGANGYLPDQFTQSVSNNRTDQWGGSVENRSRFGLAIAKAVADAIGPQRTGYRISPWSTFQSMRMSDLRPQFTHLVRGLAQLNLAYLHVVMPRISGSTTVEHESEEEDESFLFEEFGDRGAIILAGGFTAQTATEALRAHPGYRVAIAFGRHFLANPDLPFRLKEGLPLNQYDRPTFYTPMSPKGYVDYPFSEGFSPSPGKL</sequence>
<keyword evidence="1" id="KW-0521">NADP</keyword>
<dbReference type="InterPro" id="IPR001155">
    <property type="entry name" value="OxRdtase_FMN_N"/>
</dbReference>
<evidence type="ECO:0000259" key="3">
    <source>
        <dbReference type="Pfam" id="PF06985"/>
    </source>
</evidence>
<protein>
    <recommendedName>
        <fullName evidence="6">Heterokaryon incompatibility domain-containing protein</fullName>
    </recommendedName>
</protein>
<dbReference type="InterPro" id="IPR045247">
    <property type="entry name" value="Oye-like"/>
</dbReference>
<dbReference type="VEuPathDB" id="FungiDB:ASPTUDRAFT_44558"/>
<evidence type="ECO:0000259" key="2">
    <source>
        <dbReference type="Pfam" id="PF00724"/>
    </source>
</evidence>
<evidence type="ECO:0000313" key="5">
    <source>
        <dbReference type="Proteomes" id="UP000184304"/>
    </source>
</evidence>
<dbReference type="SUPFAM" id="SSF51395">
    <property type="entry name" value="FMN-linked oxidoreductases"/>
    <property type="match status" value="1"/>
</dbReference>
<gene>
    <name evidence="4" type="ORF">ASPTUDRAFT_44558</name>
</gene>
<dbReference type="Gene3D" id="3.20.20.70">
    <property type="entry name" value="Aldolase class I"/>
    <property type="match status" value="1"/>
</dbReference>
<dbReference type="EMBL" id="KV878204">
    <property type="protein sequence ID" value="OJI83220.1"/>
    <property type="molecule type" value="Genomic_DNA"/>
</dbReference>
<feature type="domain" description="Heterokaryon incompatibility" evidence="3">
    <location>
        <begin position="45"/>
        <end position="200"/>
    </location>
</feature>
<dbReference type="Pfam" id="PF06985">
    <property type="entry name" value="HET"/>
    <property type="match status" value="1"/>
</dbReference>
<dbReference type="PANTHER" id="PTHR22893:SF91">
    <property type="entry name" value="NADPH DEHYDROGENASE 2-RELATED"/>
    <property type="match status" value="1"/>
</dbReference>
<dbReference type="Proteomes" id="UP000184304">
    <property type="component" value="Unassembled WGS sequence"/>
</dbReference>
<dbReference type="Pfam" id="PF00724">
    <property type="entry name" value="Oxidored_FMN"/>
    <property type="match status" value="1"/>
</dbReference>
<dbReference type="STRING" id="767770.A0A1L9N1T5"/>
<proteinExistence type="predicted"/>
<dbReference type="AlphaFoldDB" id="A0A1L9N1T5"/>
<dbReference type="CDD" id="cd02933">
    <property type="entry name" value="OYE_like_FMN"/>
    <property type="match status" value="1"/>
</dbReference>
<dbReference type="FunFam" id="3.20.20.70:FF:000138">
    <property type="entry name" value="NADPH dehydrogenase 1"/>
    <property type="match status" value="1"/>
</dbReference>
<dbReference type="InterPro" id="IPR013785">
    <property type="entry name" value="Aldolase_TIM"/>
</dbReference>
<dbReference type="OrthoDB" id="4850726at2759"/>
<evidence type="ECO:0008006" key="6">
    <source>
        <dbReference type="Google" id="ProtNLM"/>
    </source>
</evidence>
<name>A0A1L9N1T5_ASPTC</name>
<evidence type="ECO:0000256" key="1">
    <source>
        <dbReference type="ARBA" id="ARBA00022857"/>
    </source>
</evidence>
<keyword evidence="5" id="KW-1185">Reference proteome</keyword>
<feature type="domain" description="NADH:flavin oxidoreductase/NADH oxidase N-terminal" evidence="2">
    <location>
        <begin position="648"/>
        <end position="982"/>
    </location>
</feature>
<evidence type="ECO:0000313" key="4">
    <source>
        <dbReference type="EMBL" id="OJI83220.1"/>
    </source>
</evidence>
<reference evidence="5" key="1">
    <citation type="journal article" date="2017" name="Genome Biol.">
        <title>Comparative genomics reveals high biological diversity and specific adaptations in the industrially and medically important fungal genus Aspergillus.</title>
        <authorList>
            <person name="de Vries R.P."/>
            <person name="Riley R."/>
            <person name="Wiebenga A."/>
            <person name="Aguilar-Osorio G."/>
            <person name="Amillis S."/>
            <person name="Uchima C.A."/>
            <person name="Anderluh G."/>
            <person name="Asadollahi M."/>
            <person name="Askin M."/>
            <person name="Barry K."/>
            <person name="Battaglia E."/>
            <person name="Bayram O."/>
            <person name="Benocci T."/>
            <person name="Braus-Stromeyer S.A."/>
            <person name="Caldana C."/>
            <person name="Canovas D."/>
            <person name="Cerqueira G.C."/>
            <person name="Chen F."/>
            <person name="Chen W."/>
            <person name="Choi C."/>
            <person name="Clum A."/>
            <person name="Dos Santos R.A."/>
            <person name="Damasio A.R."/>
            <person name="Diallinas G."/>
            <person name="Emri T."/>
            <person name="Fekete E."/>
            <person name="Flipphi M."/>
            <person name="Freyberg S."/>
            <person name="Gallo A."/>
            <person name="Gournas C."/>
            <person name="Habgood R."/>
            <person name="Hainaut M."/>
            <person name="Harispe M.L."/>
            <person name="Henrissat B."/>
            <person name="Hilden K.S."/>
            <person name="Hope R."/>
            <person name="Hossain A."/>
            <person name="Karabika E."/>
            <person name="Karaffa L."/>
            <person name="Karanyi Z."/>
            <person name="Krasevec N."/>
            <person name="Kuo A."/>
            <person name="Kusch H."/>
            <person name="LaButti K."/>
            <person name="Lagendijk E.L."/>
            <person name="Lapidus A."/>
            <person name="Levasseur A."/>
            <person name="Lindquist E."/>
            <person name="Lipzen A."/>
            <person name="Logrieco A.F."/>
            <person name="MacCabe A."/>
            <person name="Maekelae M.R."/>
            <person name="Malavazi I."/>
            <person name="Melin P."/>
            <person name="Meyer V."/>
            <person name="Mielnichuk N."/>
            <person name="Miskei M."/>
            <person name="Molnar A.P."/>
            <person name="Mule G."/>
            <person name="Ngan C.Y."/>
            <person name="Orejas M."/>
            <person name="Orosz E."/>
            <person name="Ouedraogo J.P."/>
            <person name="Overkamp K.M."/>
            <person name="Park H.-S."/>
            <person name="Perrone G."/>
            <person name="Piumi F."/>
            <person name="Punt P.J."/>
            <person name="Ram A.F."/>
            <person name="Ramon A."/>
            <person name="Rauscher S."/>
            <person name="Record E."/>
            <person name="Riano-Pachon D.M."/>
            <person name="Robert V."/>
            <person name="Roehrig J."/>
            <person name="Ruller R."/>
            <person name="Salamov A."/>
            <person name="Salih N.S."/>
            <person name="Samson R.A."/>
            <person name="Sandor E."/>
            <person name="Sanguinetti M."/>
            <person name="Schuetze T."/>
            <person name="Sepcic K."/>
            <person name="Shelest E."/>
            <person name="Sherlock G."/>
            <person name="Sophianopoulou V."/>
            <person name="Squina F.M."/>
            <person name="Sun H."/>
            <person name="Susca A."/>
            <person name="Todd R.B."/>
            <person name="Tsang A."/>
            <person name="Unkles S.E."/>
            <person name="van de Wiele N."/>
            <person name="van Rossen-Uffink D."/>
            <person name="Oliveira J.V."/>
            <person name="Vesth T.C."/>
            <person name="Visser J."/>
            <person name="Yu J.-H."/>
            <person name="Zhou M."/>
            <person name="Andersen M.R."/>
            <person name="Archer D.B."/>
            <person name="Baker S.E."/>
            <person name="Benoit I."/>
            <person name="Brakhage A.A."/>
            <person name="Braus G.H."/>
            <person name="Fischer R."/>
            <person name="Frisvad J.C."/>
            <person name="Goldman G.H."/>
            <person name="Houbraken J."/>
            <person name="Oakley B."/>
            <person name="Pocsi I."/>
            <person name="Scazzocchio C."/>
            <person name="Seiboth B."/>
            <person name="vanKuyk P.A."/>
            <person name="Wortman J."/>
            <person name="Dyer P.S."/>
            <person name="Grigoriev I.V."/>
        </authorList>
    </citation>
    <scope>NUCLEOTIDE SEQUENCE [LARGE SCALE GENOMIC DNA]</scope>
    <source>
        <strain evidence="5">CBS 134.48</strain>
    </source>
</reference>
<organism evidence="4 5">
    <name type="scientific">Aspergillus tubingensis (strain CBS 134.48)</name>
    <dbReference type="NCBI Taxonomy" id="767770"/>
    <lineage>
        <taxon>Eukaryota</taxon>
        <taxon>Fungi</taxon>
        <taxon>Dikarya</taxon>
        <taxon>Ascomycota</taxon>
        <taxon>Pezizomycotina</taxon>
        <taxon>Eurotiomycetes</taxon>
        <taxon>Eurotiomycetidae</taxon>
        <taxon>Eurotiales</taxon>
        <taxon>Aspergillaceae</taxon>
        <taxon>Aspergillus</taxon>
        <taxon>Aspergillus subgen. Circumdati</taxon>
    </lineage>
</organism>
<accession>A0A1L9N1T5</accession>
<dbReference type="GO" id="GO:0003959">
    <property type="term" value="F:NADPH dehydrogenase activity"/>
    <property type="evidence" value="ECO:0007669"/>
    <property type="project" value="TreeGrafter"/>
</dbReference>